<organism evidence="3 4">
    <name type="scientific">Kingella bonacorsii</name>
    <dbReference type="NCBI Taxonomy" id="2796361"/>
    <lineage>
        <taxon>Bacteria</taxon>
        <taxon>Pseudomonadati</taxon>
        <taxon>Pseudomonadota</taxon>
        <taxon>Betaproteobacteria</taxon>
        <taxon>Neisseriales</taxon>
        <taxon>Neisseriaceae</taxon>
        <taxon>Kingella</taxon>
    </lineage>
</organism>
<reference evidence="3 4" key="1">
    <citation type="journal article" date="2021" name="Pathogens">
        <title>Isolation and Characterization of Kingella bonacorsii sp. nov., A Novel Kingella Species Detected in a Stable Periodontitis Subject.</title>
        <authorList>
            <person name="Antezack A."/>
            <person name="Boxberger M."/>
            <person name="Rolland C."/>
            <person name="Monnet-Corti V."/>
            <person name="La Scola B."/>
        </authorList>
    </citation>
    <scope>NUCLEOTIDE SEQUENCE [LARGE SCALE GENOMIC DNA]</scope>
    <source>
        <strain evidence="3 4">Marseille-Q4569</strain>
    </source>
</reference>
<dbReference type="Proteomes" id="UP000614058">
    <property type="component" value="Unassembled WGS sequence"/>
</dbReference>
<keyword evidence="4" id="KW-1185">Reference proteome</keyword>
<dbReference type="RefSeq" id="WP_200523191.1">
    <property type="nucleotide sequence ID" value="NZ_JAEHNZ010000004.1"/>
</dbReference>
<dbReference type="InterPro" id="IPR011250">
    <property type="entry name" value="OMP/PagP_B-barrel"/>
</dbReference>
<dbReference type="EMBL" id="JAEHNZ010000004">
    <property type="protein sequence ID" value="MBK0397204.1"/>
    <property type="molecule type" value="Genomic_DNA"/>
</dbReference>
<evidence type="ECO:0000313" key="4">
    <source>
        <dbReference type="Proteomes" id="UP000614058"/>
    </source>
</evidence>
<evidence type="ECO:0000259" key="2">
    <source>
        <dbReference type="Pfam" id="PF08794"/>
    </source>
</evidence>
<feature type="domain" description="Factor H binding protein-like C-terminal" evidence="2">
    <location>
        <begin position="154"/>
        <end position="256"/>
    </location>
</feature>
<protein>
    <recommendedName>
        <fullName evidence="2">Factor H binding protein-like C-terminal domain-containing protein</fullName>
    </recommendedName>
</protein>
<name>A0ABS1BV75_9NEIS</name>
<dbReference type="Pfam" id="PF08794">
    <property type="entry name" value="FHBP_C"/>
    <property type="match status" value="1"/>
</dbReference>
<proteinExistence type="predicted"/>
<dbReference type="InterPro" id="IPR014902">
    <property type="entry name" value="FHBP-like_C"/>
</dbReference>
<evidence type="ECO:0000256" key="1">
    <source>
        <dbReference type="ARBA" id="ARBA00004442"/>
    </source>
</evidence>
<comment type="subcellular location">
    <subcellularLocation>
        <location evidence="1">Cell outer membrane</location>
    </subcellularLocation>
</comment>
<dbReference type="SUPFAM" id="SSF56925">
    <property type="entry name" value="OMPA-like"/>
    <property type="match status" value="1"/>
</dbReference>
<gene>
    <name evidence="3" type="ORF">JDW22_11615</name>
</gene>
<evidence type="ECO:0000313" key="3">
    <source>
        <dbReference type="EMBL" id="MBK0397204.1"/>
    </source>
</evidence>
<comment type="caution">
    <text evidence="3">The sequence shown here is derived from an EMBL/GenBank/DDBJ whole genome shotgun (WGS) entry which is preliminary data.</text>
</comment>
<accession>A0ABS1BV75</accession>
<sequence length="276" mass="29501">MVTAKDLTANVDFILSHNPLYELTIDGKTYHYHNKHASVENDPVNLADLGMGYSSRQVVYSVTPATAPDGTIDLDPSKKDTATGVLNAYQRPYSIVFSETLPSYRVAGVPEFSFNPECKANLANKDCLKISKMYTAGYQTPWSAFENFAKGNQKFIYTGEAFTEGAVPEKGAFNYQVAFGLDDDVLTAKGSGSITGINSLGTVTLGEGKLSMISHYTNDLEHAGVINGLATASNGGRKGSYLLNFFGPNAEEVAGTGAVINEDGVTPTQFGFSGAR</sequence>
<dbReference type="Gene3D" id="2.40.160.90">
    <property type="match status" value="1"/>
</dbReference>